<proteinExistence type="predicted"/>
<comment type="caution">
    <text evidence="2">The sequence shown here is derived from an EMBL/GenBank/DDBJ whole genome shotgun (WGS) entry which is preliminary data.</text>
</comment>
<evidence type="ECO:0000259" key="1">
    <source>
        <dbReference type="Pfam" id="PF12654"/>
    </source>
</evidence>
<sequence>MDLGKSNYEIQAEKAQLEFPKWNHKAIADKFNLIYDKQYLYINFINQKHRINRETGLVEKSIDGILYHSKAGFNEIMSIFDLFSYSKAQLELSGEWINMQSLGASLGATGHSGRAVGSDLFAPFSKHFSGKCSELAKACVQLGGKEATYADVSFIINVFDFLPVMIQFWDCDDEFSGEIKIFWDKNILNYMHFETTFYIAYHLLYKVKKIMGE</sequence>
<protein>
    <submittedName>
        <fullName evidence="2">Uncharacterized protein DUF3786</fullName>
    </submittedName>
</protein>
<evidence type="ECO:0000313" key="3">
    <source>
        <dbReference type="Proteomes" id="UP000253490"/>
    </source>
</evidence>
<name>A0A366I9L3_9FIRM</name>
<reference evidence="2 3" key="1">
    <citation type="submission" date="2018-06" db="EMBL/GenBank/DDBJ databases">
        <title>Genomic Encyclopedia of Type Strains, Phase IV (KMG-IV): sequencing the most valuable type-strain genomes for metagenomic binning, comparative biology and taxonomic classification.</title>
        <authorList>
            <person name="Goeker M."/>
        </authorList>
    </citation>
    <scope>NUCLEOTIDE SEQUENCE [LARGE SCALE GENOMIC DNA]</scope>
    <source>
        <strain evidence="2 3">DSM 22112</strain>
    </source>
</reference>
<dbReference type="EMBL" id="QNRX01000005">
    <property type="protein sequence ID" value="RBP66642.1"/>
    <property type="molecule type" value="Genomic_DNA"/>
</dbReference>
<gene>
    <name evidence="2" type="ORF">DES36_10521</name>
</gene>
<keyword evidence="3" id="KW-1185">Reference proteome</keyword>
<dbReference type="RefSeq" id="WP_113920077.1">
    <property type="nucleotide sequence ID" value="NZ_QNRX01000005.1"/>
</dbReference>
<dbReference type="Pfam" id="PF12654">
    <property type="entry name" value="DUF3786"/>
    <property type="match status" value="1"/>
</dbReference>
<dbReference type="InterPro" id="IPR024264">
    <property type="entry name" value="DUF3786"/>
</dbReference>
<dbReference type="AlphaFoldDB" id="A0A366I9L3"/>
<feature type="domain" description="DUF3786" evidence="1">
    <location>
        <begin position="25"/>
        <end position="200"/>
    </location>
</feature>
<dbReference type="OrthoDB" id="1826932at2"/>
<evidence type="ECO:0000313" key="2">
    <source>
        <dbReference type="EMBL" id="RBP66642.1"/>
    </source>
</evidence>
<organism evidence="2 3">
    <name type="scientific">Alkalibaculum bacchi</name>
    <dbReference type="NCBI Taxonomy" id="645887"/>
    <lineage>
        <taxon>Bacteria</taxon>
        <taxon>Bacillati</taxon>
        <taxon>Bacillota</taxon>
        <taxon>Clostridia</taxon>
        <taxon>Eubacteriales</taxon>
        <taxon>Eubacteriaceae</taxon>
        <taxon>Alkalibaculum</taxon>
    </lineage>
</organism>
<accession>A0A366I9L3</accession>
<dbReference type="Proteomes" id="UP000253490">
    <property type="component" value="Unassembled WGS sequence"/>
</dbReference>